<dbReference type="InterPro" id="IPR007403">
    <property type="entry name" value="DUF456"/>
</dbReference>
<dbReference type="PANTHER" id="PTHR39165">
    <property type="entry name" value="IG HYPOTHETICAL 17883"/>
    <property type="match status" value="1"/>
</dbReference>
<accession>A0A2K3YPK5</accession>
<reference evidence="2 3" key="1">
    <citation type="submission" date="2017-08" db="EMBL/GenBank/DDBJ databases">
        <title>Draft genome sequences of 64 type strains of genus Staph aureus.</title>
        <authorList>
            <person name="Cole K."/>
            <person name="Golubchik T."/>
            <person name="Russell J."/>
            <person name="Foster D."/>
            <person name="Llewelyn M."/>
            <person name="Wilson D."/>
            <person name="Crook D."/>
            <person name="Paul J."/>
        </authorList>
    </citation>
    <scope>NUCLEOTIDE SEQUENCE [LARGE SCALE GENOMIC DNA]</scope>
    <source>
        <strain evidence="2 3">DSM 21968</strain>
    </source>
</reference>
<gene>
    <name evidence="2" type="ORF">CD122_06040</name>
</gene>
<comment type="caution">
    <text evidence="2">The sequence shown here is derived from an EMBL/GenBank/DDBJ whole genome shotgun (WGS) entry which is preliminary data.</text>
</comment>
<keyword evidence="3" id="KW-1185">Reference proteome</keyword>
<evidence type="ECO:0000256" key="1">
    <source>
        <dbReference type="SAM" id="Phobius"/>
    </source>
</evidence>
<protein>
    <submittedName>
        <fullName evidence="2">DUF456 domain-containing protein</fullName>
    </submittedName>
</protein>
<dbReference type="PANTHER" id="PTHR39165:SF1">
    <property type="entry name" value="DUF456 DOMAIN-CONTAINING PROTEIN"/>
    <property type="match status" value="1"/>
</dbReference>
<feature type="transmembrane region" description="Helical" evidence="1">
    <location>
        <begin position="136"/>
        <end position="159"/>
    </location>
</feature>
<keyword evidence="1" id="KW-0812">Transmembrane</keyword>
<feature type="transmembrane region" description="Helical" evidence="1">
    <location>
        <begin position="89"/>
        <end position="116"/>
    </location>
</feature>
<evidence type="ECO:0000313" key="2">
    <source>
        <dbReference type="EMBL" id="PNZ27533.1"/>
    </source>
</evidence>
<dbReference type="Proteomes" id="UP000242752">
    <property type="component" value="Unassembled WGS sequence"/>
</dbReference>
<dbReference type="RefSeq" id="WP_103358097.1">
    <property type="nucleotide sequence ID" value="NZ_CP113107.1"/>
</dbReference>
<dbReference type="Pfam" id="PF04306">
    <property type="entry name" value="DUF456"/>
    <property type="match status" value="1"/>
</dbReference>
<proteinExistence type="predicted"/>
<name>A0A2K3YPK5_9STAP</name>
<dbReference type="AlphaFoldDB" id="A0A2K3YPK5"/>
<feature type="transmembrane region" description="Helical" evidence="1">
    <location>
        <begin position="6"/>
        <end position="24"/>
    </location>
</feature>
<organism evidence="2 3">
    <name type="scientific">Staphylococcus rostri</name>
    <dbReference type="NCBI Taxonomy" id="522262"/>
    <lineage>
        <taxon>Bacteria</taxon>
        <taxon>Bacillati</taxon>
        <taxon>Bacillota</taxon>
        <taxon>Bacilli</taxon>
        <taxon>Bacillales</taxon>
        <taxon>Staphylococcaceae</taxon>
        <taxon>Staphylococcus</taxon>
    </lineage>
</organism>
<sequence length="164" mass="18244">MDWLQVILWLLIILAFALGFISLIKPVIPGVLMLWIGFFIYQWGINSDTLSWWFWSAAIVWTLLIFVSDLLLSRYFVTRFGGSKKAEWAALIGVIVGAFVLPPFGIIIVPFIAVLIVELIQGIDVQSAMKASVGALAAILTSSVVQAIIMFVMIVWFLIDALLI</sequence>
<keyword evidence="1" id="KW-0472">Membrane</keyword>
<evidence type="ECO:0000313" key="3">
    <source>
        <dbReference type="Proteomes" id="UP000242752"/>
    </source>
</evidence>
<dbReference type="EMBL" id="PPRF01000036">
    <property type="protein sequence ID" value="PNZ27533.1"/>
    <property type="molecule type" value="Genomic_DNA"/>
</dbReference>
<keyword evidence="1" id="KW-1133">Transmembrane helix</keyword>
<feature type="transmembrane region" description="Helical" evidence="1">
    <location>
        <begin position="52"/>
        <end position="77"/>
    </location>
</feature>
<dbReference type="OrthoDB" id="9808460at2"/>